<name>A0A023X5L0_RUBRA</name>
<dbReference type="RefSeq" id="WP_038684784.1">
    <property type="nucleotide sequence ID" value="NZ_CP007514.1"/>
</dbReference>
<keyword evidence="2" id="KW-0560">Oxidoreductase</keyword>
<dbReference type="PROSITE" id="PS51819">
    <property type="entry name" value="VOC"/>
    <property type="match status" value="2"/>
</dbReference>
<evidence type="ECO:0000259" key="1">
    <source>
        <dbReference type="PROSITE" id="PS51819"/>
    </source>
</evidence>
<protein>
    <submittedName>
        <fullName evidence="2">Glyoxalase/Bleomycin resistance protein/Dioxygenase superfamily</fullName>
    </submittedName>
    <submittedName>
        <fullName evidence="3">Ring-cleaving dioxygenase</fullName>
    </submittedName>
</protein>
<reference evidence="2 4" key="1">
    <citation type="submission" date="2014-03" db="EMBL/GenBank/DDBJ databases">
        <title>Complete genome sequence of the Radio-Resistant Rubrobacter radiotolerans RSPS-4.</title>
        <authorList>
            <person name="Egas C.C."/>
            <person name="Barroso C.C."/>
            <person name="Froufe H.J.C."/>
            <person name="Pacheco J.J."/>
            <person name="Albuquerque L.L."/>
            <person name="da Costa M.M.S."/>
        </authorList>
    </citation>
    <scope>NUCLEOTIDE SEQUENCE [LARGE SCALE GENOMIC DNA]</scope>
    <source>
        <strain evidence="2 4">RSPS-4</strain>
    </source>
</reference>
<dbReference type="KEGG" id="rrd:RradSPS_2012"/>
<dbReference type="InterPro" id="IPR004360">
    <property type="entry name" value="Glyas_Fos-R_dOase_dom"/>
</dbReference>
<dbReference type="Gene3D" id="3.10.180.10">
    <property type="entry name" value="2,3-Dihydroxybiphenyl 1,2-Dioxygenase, domain 1"/>
    <property type="match status" value="2"/>
</dbReference>
<dbReference type="HOGENOM" id="CLU_057821_0_0_11"/>
<dbReference type="STRING" id="42256.RradSPS_2012"/>
<dbReference type="CDD" id="cd08347">
    <property type="entry name" value="PcpA_C_like"/>
    <property type="match status" value="1"/>
</dbReference>
<evidence type="ECO:0000313" key="4">
    <source>
        <dbReference type="Proteomes" id="UP000025229"/>
    </source>
</evidence>
<dbReference type="GO" id="GO:0051213">
    <property type="term" value="F:dioxygenase activity"/>
    <property type="evidence" value="ECO:0007669"/>
    <property type="project" value="UniProtKB-KW"/>
</dbReference>
<accession>A0A023X5L0</accession>
<feature type="domain" description="VOC" evidence="1">
    <location>
        <begin position="5"/>
        <end position="132"/>
    </location>
</feature>
<keyword evidence="2" id="KW-0223">Dioxygenase</keyword>
<reference evidence="3" key="2">
    <citation type="submission" date="2023-11" db="EMBL/GenBank/DDBJ databases">
        <title>MicrobeMod: A computational toolkit for identifying prokaryotic methylation and restriction-modification with nanopore sequencing.</title>
        <authorList>
            <person name="Crits-Christoph A."/>
            <person name="Kang S.C."/>
            <person name="Lee H."/>
            <person name="Ostrov N."/>
        </authorList>
    </citation>
    <scope>NUCLEOTIDE SEQUENCE</scope>
    <source>
        <strain evidence="3">ATCC 51242</strain>
    </source>
</reference>
<dbReference type="eggNOG" id="COG0346">
    <property type="taxonomic scope" value="Bacteria"/>
</dbReference>
<dbReference type="EMBL" id="CP007514">
    <property type="protein sequence ID" value="AHY47295.1"/>
    <property type="molecule type" value="Genomic_DNA"/>
</dbReference>
<proteinExistence type="predicted"/>
<dbReference type="InterPro" id="IPR037523">
    <property type="entry name" value="VOC_core"/>
</dbReference>
<evidence type="ECO:0000313" key="2">
    <source>
        <dbReference type="EMBL" id="AHY47295.1"/>
    </source>
</evidence>
<dbReference type="Pfam" id="PF00903">
    <property type="entry name" value="Glyoxalase"/>
    <property type="match status" value="2"/>
</dbReference>
<dbReference type="InterPro" id="IPR052537">
    <property type="entry name" value="Extradiol_RC_dioxygenase"/>
</dbReference>
<dbReference type="EMBL" id="JAWXXX010000001">
    <property type="protein sequence ID" value="MDX5894700.1"/>
    <property type="molecule type" value="Genomic_DNA"/>
</dbReference>
<dbReference type="OrthoDB" id="317332at2"/>
<organism evidence="2 4">
    <name type="scientific">Rubrobacter radiotolerans</name>
    <name type="common">Arthrobacter radiotolerans</name>
    <dbReference type="NCBI Taxonomy" id="42256"/>
    <lineage>
        <taxon>Bacteria</taxon>
        <taxon>Bacillati</taxon>
        <taxon>Actinomycetota</taxon>
        <taxon>Rubrobacteria</taxon>
        <taxon>Rubrobacterales</taxon>
        <taxon>Rubrobacteraceae</taxon>
        <taxon>Rubrobacter</taxon>
    </lineage>
</organism>
<evidence type="ECO:0000313" key="3">
    <source>
        <dbReference type="EMBL" id="MDX5894700.1"/>
    </source>
</evidence>
<sequence length="317" mass="35308">MEVRGFHHTSSVSARIEENARFYTEVLGLRFVYRSINQDDVSMYHLAYGDAEAKSGAVVTFFDIPMAAPNRPGRNEVAEISLRVPDGEALGWWAGRFDRLGVERGEVERRYDGRERLPFRDGEEHRMSLVADGGEGMEPGEPWTESGVPEEHAVRGIESATLVVGSVAPTQVALVDVLGFRRAGEYATEDGRVVVFESGDGGPGTEVHVVERPGLERARPGAGSVHHIAFRVRDEAEIRRWAERVGRVGLPNSGVVDRDFFKSVYFREPNGVLFEIATDEPGWAKDGVDTLGERLVLPHFLEDRREEIERNLKPISV</sequence>
<dbReference type="PATRIC" id="fig|42256.3.peg.2049"/>
<gene>
    <name evidence="2" type="ORF">RradSPS_2012</name>
    <name evidence="3" type="ORF">SIL72_11775</name>
</gene>
<dbReference type="SUPFAM" id="SSF54593">
    <property type="entry name" value="Glyoxalase/Bleomycin resistance protein/Dihydroxybiphenyl dioxygenase"/>
    <property type="match status" value="1"/>
</dbReference>
<feature type="domain" description="VOC" evidence="1">
    <location>
        <begin position="156"/>
        <end position="279"/>
    </location>
</feature>
<dbReference type="PANTHER" id="PTHR36110">
    <property type="entry name" value="RING-CLEAVING DIOXYGENASE MHQE-RELATED"/>
    <property type="match status" value="1"/>
</dbReference>
<dbReference type="Proteomes" id="UP000025229">
    <property type="component" value="Chromosome"/>
</dbReference>
<dbReference type="PANTHER" id="PTHR36110:SF4">
    <property type="entry name" value="RING-CLEAVING DIOXYGENASE MHQA-RELATED"/>
    <property type="match status" value="1"/>
</dbReference>
<dbReference type="AlphaFoldDB" id="A0A023X5L0"/>
<keyword evidence="4" id="KW-1185">Reference proteome</keyword>
<dbReference type="Proteomes" id="UP001281130">
    <property type="component" value="Unassembled WGS sequence"/>
</dbReference>
<dbReference type="InterPro" id="IPR029068">
    <property type="entry name" value="Glyas_Bleomycin-R_OHBP_Dase"/>
</dbReference>